<protein>
    <submittedName>
        <fullName evidence="2">DUF397 domain-containing protein</fullName>
    </submittedName>
</protein>
<evidence type="ECO:0000313" key="3">
    <source>
        <dbReference type="Proteomes" id="UP000238413"/>
    </source>
</evidence>
<proteinExistence type="predicted"/>
<name>A0ABM6STZ6_9ACTN</name>
<dbReference type="EMBL" id="CP026652">
    <property type="protein sequence ID" value="AVH57931.1"/>
    <property type="molecule type" value="Genomic_DNA"/>
</dbReference>
<dbReference type="Proteomes" id="UP000238413">
    <property type="component" value="Chromosome"/>
</dbReference>
<evidence type="ECO:0000259" key="1">
    <source>
        <dbReference type="Pfam" id="PF04149"/>
    </source>
</evidence>
<reference evidence="2 3" key="1">
    <citation type="submission" date="2018-02" db="EMBL/GenBank/DDBJ databases">
        <title>Complete genome sequence of Streptomyces dengpaensis, the producer of angucyclines.</title>
        <authorList>
            <person name="Yumei L."/>
        </authorList>
    </citation>
    <scope>NUCLEOTIDE SEQUENCE [LARGE SCALE GENOMIC DNA]</scope>
    <source>
        <strain evidence="2 3">XZHG99</strain>
    </source>
</reference>
<dbReference type="InterPro" id="IPR007278">
    <property type="entry name" value="DUF397"/>
</dbReference>
<feature type="domain" description="DUF397" evidence="1">
    <location>
        <begin position="4"/>
        <end position="56"/>
    </location>
</feature>
<dbReference type="RefSeq" id="WP_099503745.1">
    <property type="nucleotide sequence ID" value="NZ_CP026652.1"/>
</dbReference>
<keyword evidence="3" id="KW-1185">Reference proteome</keyword>
<gene>
    <name evidence="2" type="ORF">C4B68_21615</name>
</gene>
<organism evidence="2 3">
    <name type="scientific">Streptomyces dengpaensis</name>
    <dbReference type="NCBI Taxonomy" id="2049881"/>
    <lineage>
        <taxon>Bacteria</taxon>
        <taxon>Bacillati</taxon>
        <taxon>Actinomycetota</taxon>
        <taxon>Actinomycetes</taxon>
        <taxon>Kitasatosporales</taxon>
        <taxon>Streptomycetaceae</taxon>
        <taxon>Streptomyces</taxon>
    </lineage>
</organism>
<evidence type="ECO:0000313" key="2">
    <source>
        <dbReference type="EMBL" id="AVH57931.1"/>
    </source>
</evidence>
<accession>A0ABM6STZ6</accession>
<sequence>MPTLTWQKSSYCPEGNSCVHIAASTARTIHLTESSDPTGAVLTATPAAFRTLLHTLQKEHHRG</sequence>
<dbReference type="Pfam" id="PF04149">
    <property type="entry name" value="DUF397"/>
    <property type="match status" value="1"/>
</dbReference>